<dbReference type="SUPFAM" id="SSF48452">
    <property type="entry name" value="TPR-like"/>
    <property type="match status" value="1"/>
</dbReference>
<dbReference type="Gene3D" id="1.25.40.10">
    <property type="entry name" value="Tetratricopeptide repeat domain"/>
    <property type="match status" value="2"/>
</dbReference>
<dbReference type="GO" id="GO:0006355">
    <property type="term" value="P:regulation of DNA-templated transcription"/>
    <property type="evidence" value="ECO:0007669"/>
    <property type="project" value="InterPro"/>
</dbReference>
<dbReference type="SUPFAM" id="SSF46894">
    <property type="entry name" value="C-terminal effector domain of the bipartite response regulators"/>
    <property type="match status" value="1"/>
</dbReference>
<keyword evidence="2" id="KW-0067">ATP-binding</keyword>
<evidence type="ECO:0000313" key="6">
    <source>
        <dbReference type="Proteomes" id="UP000218505"/>
    </source>
</evidence>
<dbReference type="AlphaFoldDB" id="A0A290Z5D0"/>
<dbReference type="GO" id="GO:0004016">
    <property type="term" value="F:adenylate cyclase activity"/>
    <property type="evidence" value="ECO:0007669"/>
    <property type="project" value="TreeGrafter"/>
</dbReference>
<feature type="region of interest" description="Disordered" evidence="3">
    <location>
        <begin position="33"/>
        <end position="76"/>
    </location>
</feature>
<dbReference type="InterPro" id="IPR011990">
    <property type="entry name" value="TPR-like_helical_dom_sf"/>
</dbReference>
<dbReference type="PRINTS" id="PR00038">
    <property type="entry name" value="HTHLUXR"/>
</dbReference>
<dbReference type="EMBL" id="CP023445">
    <property type="protein sequence ID" value="ATE54227.1"/>
    <property type="molecule type" value="Genomic_DNA"/>
</dbReference>
<dbReference type="CDD" id="cd06170">
    <property type="entry name" value="LuxR_C_like"/>
    <property type="match status" value="1"/>
</dbReference>
<dbReference type="InterPro" id="IPR041664">
    <property type="entry name" value="AAA_16"/>
</dbReference>
<dbReference type="InterPro" id="IPR000792">
    <property type="entry name" value="Tscrpt_reg_LuxR_C"/>
</dbReference>
<dbReference type="Pfam" id="PF13191">
    <property type="entry name" value="AAA_16"/>
    <property type="match status" value="1"/>
</dbReference>
<evidence type="ECO:0000313" key="5">
    <source>
        <dbReference type="EMBL" id="ATE54227.1"/>
    </source>
</evidence>
<dbReference type="InterPro" id="IPR016032">
    <property type="entry name" value="Sig_transdc_resp-reg_C-effctor"/>
</dbReference>
<dbReference type="GO" id="GO:0005524">
    <property type="term" value="F:ATP binding"/>
    <property type="evidence" value="ECO:0007669"/>
    <property type="project" value="UniProtKB-KW"/>
</dbReference>
<organism evidence="5 6">
    <name type="scientific">Actinosynnema pretiosum</name>
    <dbReference type="NCBI Taxonomy" id="42197"/>
    <lineage>
        <taxon>Bacteria</taxon>
        <taxon>Bacillati</taxon>
        <taxon>Actinomycetota</taxon>
        <taxon>Actinomycetes</taxon>
        <taxon>Pseudonocardiales</taxon>
        <taxon>Pseudonocardiaceae</taxon>
        <taxon>Actinosynnema</taxon>
    </lineage>
</organism>
<dbReference type="KEGG" id="apre:CNX65_13770"/>
<evidence type="ECO:0000259" key="4">
    <source>
        <dbReference type="PROSITE" id="PS50043"/>
    </source>
</evidence>
<evidence type="ECO:0000256" key="3">
    <source>
        <dbReference type="SAM" id="MobiDB-lite"/>
    </source>
</evidence>
<dbReference type="Gene3D" id="1.10.10.10">
    <property type="entry name" value="Winged helix-like DNA-binding domain superfamily/Winged helix DNA-binding domain"/>
    <property type="match status" value="1"/>
</dbReference>
<dbReference type="PANTHER" id="PTHR16305:SF35">
    <property type="entry name" value="TRANSCRIPTIONAL ACTIVATOR DOMAIN"/>
    <property type="match status" value="1"/>
</dbReference>
<dbReference type="Pfam" id="PF00196">
    <property type="entry name" value="GerE"/>
    <property type="match status" value="1"/>
</dbReference>
<dbReference type="Proteomes" id="UP000218505">
    <property type="component" value="Chromosome"/>
</dbReference>
<evidence type="ECO:0000256" key="1">
    <source>
        <dbReference type="ARBA" id="ARBA00022741"/>
    </source>
</evidence>
<dbReference type="GO" id="GO:0003677">
    <property type="term" value="F:DNA binding"/>
    <property type="evidence" value="ECO:0007669"/>
    <property type="project" value="InterPro"/>
</dbReference>
<dbReference type="PROSITE" id="PS00622">
    <property type="entry name" value="HTH_LUXR_1"/>
    <property type="match status" value="1"/>
</dbReference>
<dbReference type="InterPro" id="IPR027417">
    <property type="entry name" value="P-loop_NTPase"/>
</dbReference>
<protein>
    <recommendedName>
        <fullName evidence="4">HTH luxR-type domain-containing protein</fullName>
    </recommendedName>
</protein>
<dbReference type="SMART" id="SM00421">
    <property type="entry name" value="HTH_LUXR"/>
    <property type="match status" value="1"/>
</dbReference>
<gene>
    <name evidence="5" type="ORF">CNX65_13770</name>
</gene>
<dbReference type="SUPFAM" id="SSF52540">
    <property type="entry name" value="P-loop containing nucleoside triphosphate hydrolases"/>
    <property type="match status" value="1"/>
</dbReference>
<name>A0A290Z5D0_9PSEU</name>
<dbReference type="PROSITE" id="PS50043">
    <property type="entry name" value="HTH_LUXR_2"/>
    <property type="match status" value="1"/>
</dbReference>
<sequence>MSAKPQRRHPATRALFTTANGLSGHAVSAAVKVGPNTAIRSSSEPGGVGPAGSPAPPPGDGRGATGGESRRRSGVIERDHELGLLRALLADAVDGRGGAAVVTGPVATGKSELLTAFAGHAAEAGAVVLGSVSSRGERDVPFAALGQALQRPSTFPSRFPEVLRLLDEAGWPAGARTAQEPPPRVGPLISRTLWRAVLEVTAERPLVLVADDADLADEHSLRCLSFVARRARGARVAVVLAAQTGTRRANPFLLGEVHRQPLWRQVRLAPLSAGAVAEAVARRFGASAGSAAEWHAVSGGNPLLLKALLEDGVARDGGGPAPGEAFAEAVGAVLHRCDPELADVAVACAVLDRPAEPEQVADLLGVPPESVLVRTRALDSAGVTVGGRLPHAAARAAVLAPLPTGERAALHLRAARRLYYGGAAPDAVADLLLAAGDALPGWSAALLLEAGTAALRDDRVERAVAYLELGARVAADARERVAVLSLLVSAHLRGGGAGCARHVDRLLEAAAEGGFPGPLTPVVCHLVRAGRLDDAATLLGRLAPPGGRAPLRLRVELPFLRTWLAYHAPGLPARGPELLDDDDAEYLLREAGMSPHAQAVRVLEIALAGGDPEEAVEHAEHVLHGCALTDRNAEVLFSVLTALVDLDRWREALPWCEALLAEAGARDAGAWTAVLLGVRADIALRASEYGAAIEHARRALAGVRAESWGAMAGRPLATLLQAGTASGRRGVELPRRQVPEVTFRTTAGLRYWLAKGWQDLAAGRSHAAATAFRACGELAVAWGVDAVGLLPWRTGVAQVLLRRGKTGQARAVLEEQLARAHRGDGRVRGVTLRLLAQTAEPAERPGLLREAVEVLERCGAVVEQAHALADLGQALHRLGDVDRGRLAVRRAWALAERCGVGLPGERPGQGGRDAPEGAREGELEGVVAGRAVEVRRLSEAEQRVAELAARGDKNQEIARKLFITVSTVEQHLTRVYRKLRVTRRGDLPGALDLLGVDSALSGVV</sequence>
<keyword evidence="1" id="KW-0547">Nucleotide-binding</keyword>
<dbReference type="GO" id="GO:0005737">
    <property type="term" value="C:cytoplasm"/>
    <property type="evidence" value="ECO:0007669"/>
    <property type="project" value="TreeGrafter"/>
</dbReference>
<evidence type="ECO:0000256" key="2">
    <source>
        <dbReference type="ARBA" id="ARBA00022840"/>
    </source>
</evidence>
<keyword evidence="6" id="KW-1185">Reference proteome</keyword>
<dbReference type="InterPro" id="IPR036388">
    <property type="entry name" value="WH-like_DNA-bd_sf"/>
</dbReference>
<feature type="domain" description="HTH luxR-type" evidence="4">
    <location>
        <begin position="930"/>
        <end position="995"/>
    </location>
</feature>
<reference evidence="5" key="1">
    <citation type="submission" date="2017-09" db="EMBL/GenBank/DDBJ databases">
        <title>Complete Genome Sequence of ansamitocin-producing Bacterium Actinosynnema pretiosum X47.</title>
        <authorList>
            <person name="Cao G."/>
            <person name="Zong G."/>
            <person name="Zhong C."/>
            <person name="Fu J."/>
        </authorList>
    </citation>
    <scope>NUCLEOTIDE SEQUENCE [LARGE SCALE GENOMIC DNA]</scope>
    <source>
        <strain evidence="5">X47</strain>
    </source>
</reference>
<accession>A0A290Z5D0</accession>
<dbReference type="PANTHER" id="PTHR16305">
    <property type="entry name" value="TESTICULAR SOLUBLE ADENYLYL CYCLASE"/>
    <property type="match status" value="1"/>
</dbReference>
<proteinExistence type="predicted"/>